<proteinExistence type="predicted"/>
<dbReference type="AlphaFoldDB" id="A0A2T4C329"/>
<accession>A0A2T4C329</accession>
<feature type="region of interest" description="Disordered" evidence="1">
    <location>
        <begin position="400"/>
        <end position="428"/>
    </location>
</feature>
<dbReference type="Proteomes" id="UP000240760">
    <property type="component" value="Unassembled WGS sequence"/>
</dbReference>
<organism evidence="2 3">
    <name type="scientific">Trichoderma longibrachiatum ATCC 18648</name>
    <dbReference type="NCBI Taxonomy" id="983965"/>
    <lineage>
        <taxon>Eukaryota</taxon>
        <taxon>Fungi</taxon>
        <taxon>Dikarya</taxon>
        <taxon>Ascomycota</taxon>
        <taxon>Pezizomycotina</taxon>
        <taxon>Sordariomycetes</taxon>
        <taxon>Hypocreomycetidae</taxon>
        <taxon>Hypocreales</taxon>
        <taxon>Hypocreaceae</taxon>
        <taxon>Trichoderma</taxon>
    </lineage>
</organism>
<evidence type="ECO:0000313" key="3">
    <source>
        <dbReference type="Proteomes" id="UP000240760"/>
    </source>
</evidence>
<feature type="compositionally biased region" description="Polar residues" evidence="1">
    <location>
        <begin position="299"/>
        <end position="312"/>
    </location>
</feature>
<sequence>MYLVDAMVAITSPPLTHGPIHAFNVPSQKSLSFPLKARRRRNIVDTFFATSEEKAFLLSASGAGSAFASSLSCETAAVTTPSAAGVPDDCRTRRYSSEEGIVCTLPDAAAKDAVRGECQAAPEAAAGIDARSLVAVAVAVAAAAGAGSPAAVAATDAAEIAAVADAAETAAVAATDAVEIAAVAAAAADTGQFPAVTAADAGRIVAVAVAVTDAGSFPAAAPTDAKRLAALAGFDVATLSTVVLVVPGLLAAAWAARRAGALNESGESPEKGGPHEKRIGVQKLNGSDQVKGRMERNGGLQQETASLPSSNSGDGGRACAGGVIVEAAEDEAEADHERRSFRRSIADSSGDDPPSTAIGHSTGALGLRALDPSCTSLALEEEPLAAWPHGDTPLWELEDPRPDETVPVGASTFGPWEGSRTGDKVSGYSRSDCLPRRLLPLEGLSTEPSIV</sequence>
<gene>
    <name evidence="2" type="ORF">M440DRAFT_20166</name>
</gene>
<protein>
    <submittedName>
        <fullName evidence="2">Uncharacterized protein</fullName>
    </submittedName>
</protein>
<feature type="region of interest" description="Disordered" evidence="1">
    <location>
        <begin position="263"/>
        <end position="366"/>
    </location>
</feature>
<feature type="compositionally biased region" description="Basic and acidic residues" evidence="1">
    <location>
        <begin position="268"/>
        <end position="279"/>
    </location>
</feature>
<keyword evidence="3" id="KW-1185">Reference proteome</keyword>
<name>A0A2T4C329_TRILO</name>
<evidence type="ECO:0000313" key="2">
    <source>
        <dbReference type="EMBL" id="PTB75976.1"/>
    </source>
</evidence>
<reference evidence="2 3" key="1">
    <citation type="submission" date="2016-07" db="EMBL/GenBank/DDBJ databases">
        <title>Multiple horizontal gene transfer events from other fungi enriched the ability of initially mycotrophic Trichoderma (Ascomycota) to feed on dead plant biomass.</title>
        <authorList>
            <consortium name="DOE Joint Genome Institute"/>
            <person name="Aerts A."/>
            <person name="Atanasova L."/>
            <person name="Chenthamara K."/>
            <person name="Zhang J."/>
            <person name="Grujic M."/>
            <person name="Henrissat B."/>
            <person name="Kuo A."/>
            <person name="Salamov A."/>
            <person name="Lipzen A."/>
            <person name="Labutti K."/>
            <person name="Barry K."/>
            <person name="Miao Y."/>
            <person name="Rahimi M.J."/>
            <person name="Shen Q."/>
            <person name="Grigoriev I.V."/>
            <person name="Kubicek C.P."/>
            <person name="Druzhinina I.S."/>
        </authorList>
    </citation>
    <scope>NUCLEOTIDE SEQUENCE [LARGE SCALE GENOMIC DNA]</scope>
    <source>
        <strain evidence="2 3">ATCC 18648</strain>
    </source>
</reference>
<dbReference type="EMBL" id="KZ679133">
    <property type="protein sequence ID" value="PTB75976.1"/>
    <property type="molecule type" value="Genomic_DNA"/>
</dbReference>
<evidence type="ECO:0000256" key="1">
    <source>
        <dbReference type="SAM" id="MobiDB-lite"/>
    </source>
</evidence>